<reference evidence="6 7" key="1">
    <citation type="submission" date="2022-10" db="EMBL/GenBank/DDBJ databases">
        <title>High-quality genome sequences of two octocoral-associated bacteria, Endozoicomonas euniceicola EF212 and Endozoicomonas gorgoniicola PS125.</title>
        <authorList>
            <person name="Chiou Y.-J."/>
            <person name="Chen Y.-H."/>
        </authorList>
    </citation>
    <scope>NUCLEOTIDE SEQUENCE [LARGE SCALE GENOMIC DNA]</scope>
    <source>
        <strain evidence="6 7">PS125</strain>
    </source>
</reference>
<keyword evidence="7" id="KW-1185">Reference proteome</keyword>
<evidence type="ECO:0000256" key="1">
    <source>
        <dbReference type="ARBA" id="ARBA00004496"/>
    </source>
</evidence>
<proteinExistence type="predicted"/>
<evidence type="ECO:0000259" key="5">
    <source>
        <dbReference type="PROSITE" id="PS51898"/>
    </source>
</evidence>
<dbReference type="EMBL" id="JAPFCC010000001">
    <property type="protein sequence ID" value="MCW7552611.1"/>
    <property type="molecule type" value="Genomic_DNA"/>
</dbReference>
<dbReference type="Pfam" id="PF00589">
    <property type="entry name" value="Phage_integrase"/>
    <property type="match status" value="1"/>
</dbReference>
<evidence type="ECO:0000256" key="2">
    <source>
        <dbReference type="ARBA" id="ARBA00022908"/>
    </source>
</evidence>
<dbReference type="InterPro" id="IPR002104">
    <property type="entry name" value="Integrase_catalytic"/>
</dbReference>
<dbReference type="Proteomes" id="UP001209854">
    <property type="component" value="Unassembled WGS sequence"/>
</dbReference>
<keyword evidence="4" id="KW-0233">DNA recombination</keyword>
<dbReference type="InterPro" id="IPR013762">
    <property type="entry name" value="Integrase-like_cat_sf"/>
</dbReference>
<evidence type="ECO:0000256" key="3">
    <source>
        <dbReference type="ARBA" id="ARBA00023125"/>
    </source>
</evidence>
<evidence type="ECO:0000256" key="4">
    <source>
        <dbReference type="ARBA" id="ARBA00023172"/>
    </source>
</evidence>
<dbReference type="InterPro" id="IPR011010">
    <property type="entry name" value="DNA_brk_join_enz"/>
</dbReference>
<evidence type="ECO:0000313" key="7">
    <source>
        <dbReference type="Proteomes" id="UP001209854"/>
    </source>
</evidence>
<dbReference type="Gene3D" id="1.10.150.130">
    <property type="match status" value="1"/>
</dbReference>
<sequence length="370" mass="42426">MTELINPEHLPLMRSIRSDVAGADNLMGASNDSEALTLFLNKSGSRSQETRRRYEREIIRFTAYIYQELAIDYAAVRLKHLQTYLHFIQNLPPHWLAPGVLPGKPDKILFRSSINPGKSTDQVIDVLSTFFGFLERNRYTMGNPAASLVRSGEKTARGSKVIRYFHEPEWQHVRQCLASMPCSTRKEVMESVRTNFMIRVTYALALRESELTGQTCNDIHPDNEGGYYLSVLGKGRKRRNLPINPQLHETIKDYRSFYGYTGITGNALPLAPRRRKSAGVVSGLTSRGLRFWWQGFMQFCAGRTDDINLQYRLQEMPFHALRHTALTHLAQKMDIEDLAIFAGHDSINTTSQYYHVEARRLKTLTMDHQL</sequence>
<gene>
    <name evidence="6" type="ORF">NX722_08095</name>
</gene>
<feature type="domain" description="Tyr recombinase" evidence="5">
    <location>
        <begin position="160"/>
        <end position="366"/>
    </location>
</feature>
<dbReference type="InterPro" id="IPR050090">
    <property type="entry name" value="Tyrosine_recombinase_XerCD"/>
</dbReference>
<keyword evidence="3" id="KW-0238">DNA-binding</keyword>
<organism evidence="6 7">
    <name type="scientific">Endozoicomonas gorgoniicola</name>
    <dbReference type="NCBI Taxonomy" id="1234144"/>
    <lineage>
        <taxon>Bacteria</taxon>
        <taxon>Pseudomonadati</taxon>
        <taxon>Pseudomonadota</taxon>
        <taxon>Gammaproteobacteria</taxon>
        <taxon>Oceanospirillales</taxon>
        <taxon>Endozoicomonadaceae</taxon>
        <taxon>Endozoicomonas</taxon>
    </lineage>
</organism>
<dbReference type="InterPro" id="IPR010998">
    <property type="entry name" value="Integrase_recombinase_N"/>
</dbReference>
<keyword evidence="2" id="KW-0229">DNA integration</keyword>
<dbReference type="Gene3D" id="1.10.443.10">
    <property type="entry name" value="Intergrase catalytic core"/>
    <property type="match status" value="1"/>
</dbReference>
<dbReference type="RefSeq" id="WP_262567563.1">
    <property type="nucleotide sequence ID" value="NZ_JAPFCC010000001.1"/>
</dbReference>
<dbReference type="PROSITE" id="PS51898">
    <property type="entry name" value="TYR_RECOMBINASE"/>
    <property type="match status" value="1"/>
</dbReference>
<dbReference type="PANTHER" id="PTHR30349">
    <property type="entry name" value="PHAGE INTEGRASE-RELATED"/>
    <property type="match status" value="1"/>
</dbReference>
<accession>A0ABT3MT97</accession>
<comment type="caution">
    <text evidence="6">The sequence shown here is derived from an EMBL/GenBank/DDBJ whole genome shotgun (WGS) entry which is preliminary data.</text>
</comment>
<protein>
    <submittedName>
        <fullName evidence="6">Tyrosine-type recombinase/integrase</fullName>
    </submittedName>
</protein>
<comment type="subcellular location">
    <subcellularLocation>
        <location evidence="1">Cytoplasm</location>
    </subcellularLocation>
</comment>
<dbReference type="PANTHER" id="PTHR30349:SF77">
    <property type="entry name" value="TYROSINE RECOMBINASE XERC"/>
    <property type="match status" value="1"/>
</dbReference>
<name>A0ABT3MT97_9GAMM</name>
<dbReference type="SUPFAM" id="SSF56349">
    <property type="entry name" value="DNA breaking-rejoining enzymes"/>
    <property type="match status" value="1"/>
</dbReference>
<evidence type="ECO:0000313" key="6">
    <source>
        <dbReference type="EMBL" id="MCW7552611.1"/>
    </source>
</evidence>